<evidence type="ECO:0000256" key="2">
    <source>
        <dbReference type="ARBA" id="ARBA00008392"/>
    </source>
</evidence>
<dbReference type="Proteomes" id="UP000054408">
    <property type="component" value="Unassembled WGS sequence"/>
</dbReference>
<dbReference type="Gene3D" id="3.90.1150.10">
    <property type="entry name" value="Aspartate Aminotransferase, domain 1"/>
    <property type="match status" value="1"/>
</dbReference>
<dbReference type="GO" id="GO:0030170">
    <property type="term" value="F:pyridoxal phosphate binding"/>
    <property type="evidence" value="ECO:0007669"/>
    <property type="project" value="InterPro"/>
</dbReference>
<gene>
    <name evidence="7" type="ORF">AMSG_04988</name>
</gene>
<comment type="cofactor">
    <cofactor evidence="1">
        <name>pyridoxal 5'-phosphate</name>
        <dbReference type="ChEBI" id="CHEBI:597326"/>
    </cofactor>
</comment>
<dbReference type="EMBL" id="GL349451">
    <property type="protein sequence ID" value="KNC48543.1"/>
    <property type="molecule type" value="Genomic_DNA"/>
</dbReference>
<dbReference type="OMA" id="GYIAANQ"/>
<keyword evidence="5" id="KW-0012">Acyltransferase</keyword>
<keyword evidence="3" id="KW-0808">Transferase</keyword>
<dbReference type="Pfam" id="PF00155">
    <property type="entry name" value="Aminotran_1_2"/>
    <property type="match status" value="1"/>
</dbReference>
<feature type="domain" description="Aminotransferase class I/classII large" evidence="6">
    <location>
        <begin position="10"/>
        <end position="97"/>
    </location>
</feature>
<dbReference type="AlphaFoldDB" id="A0A0L0DB61"/>
<proteinExistence type="inferred from homology"/>
<dbReference type="InterPro" id="IPR015424">
    <property type="entry name" value="PyrdxlP-dep_Trfase"/>
</dbReference>
<evidence type="ECO:0000259" key="6">
    <source>
        <dbReference type="Pfam" id="PF00155"/>
    </source>
</evidence>
<sequence length="108" mass="11634">MLMTDSSFKDSLDANVKLFRSSMTDLGFTIAGKDHPIAPVMLGDAKLAATFADKMHERGVYVVAFSYPVVPQGKARIRVQISAAHSTDQINHAINAFADVGRELGVIA</sequence>
<evidence type="ECO:0000256" key="5">
    <source>
        <dbReference type="ARBA" id="ARBA00023315"/>
    </source>
</evidence>
<dbReference type="SUPFAM" id="SSF53383">
    <property type="entry name" value="PLP-dependent transferases"/>
    <property type="match status" value="1"/>
</dbReference>
<dbReference type="GO" id="GO:0016746">
    <property type="term" value="F:acyltransferase activity"/>
    <property type="evidence" value="ECO:0007669"/>
    <property type="project" value="UniProtKB-KW"/>
</dbReference>
<accession>A0A0L0DB61</accession>
<dbReference type="GO" id="GO:0005739">
    <property type="term" value="C:mitochondrion"/>
    <property type="evidence" value="ECO:0007669"/>
    <property type="project" value="TreeGrafter"/>
</dbReference>
<evidence type="ECO:0000256" key="1">
    <source>
        <dbReference type="ARBA" id="ARBA00001933"/>
    </source>
</evidence>
<reference evidence="7 8" key="1">
    <citation type="submission" date="2010-05" db="EMBL/GenBank/DDBJ databases">
        <title>The Genome Sequence of Thecamonas trahens ATCC 50062.</title>
        <authorList>
            <consortium name="The Broad Institute Genome Sequencing Platform"/>
            <person name="Russ C."/>
            <person name="Cuomo C."/>
            <person name="Shea T."/>
            <person name="Young S.K."/>
            <person name="Zeng Q."/>
            <person name="Koehrsen M."/>
            <person name="Haas B."/>
            <person name="Borodovsky M."/>
            <person name="Guigo R."/>
            <person name="Alvarado L."/>
            <person name="Berlin A."/>
            <person name="Bochicchio J."/>
            <person name="Borenstein D."/>
            <person name="Chapman S."/>
            <person name="Chen Z."/>
            <person name="Freedman E."/>
            <person name="Gellesch M."/>
            <person name="Goldberg J."/>
            <person name="Griggs A."/>
            <person name="Gujja S."/>
            <person name="Heilman E."/>
            <person name="Heiman D."/>
            <person name="Hepburn T."/>
            <person name="Howarth C."/>
            <person name="Jen D."/>
            <person name="Larson L."/>
            <person name="Mehta T."/>
            <person name="Park D."/>
            <person name="Pearson M."/>
            <person name="Roberts A."/>
            <person name="Saif S."/>
            <person name="Shenoy N."/>
            <person name="Sisk P."/>
            <person name="Stolte C."/>
            <person name="Sykes S."/>
            <person name="Thomson T."/>
            <person name="Walk T."/>
            <person name="White J."/>
            <person name="Yandava C."/>
            <person name="Burger G."/>
            <person name="Gray M.W."/>
            <person name="Holland P.W.H."/>
            <person name="King N."/>
            <person name="Lang F.B.F."/>
            <person name="Roger A.J."/>
            <person name="Ruiz-Trillo I."/>
            <person name="Lander E."/>
            <person name="Nusbaum C."/>
        </authorList>
    </citation>
    <scope>NUCLEOTIDE SEQUENCE [LARGE SCALE GENOMIC DNA]</scope>
    <source>
        <strain evidence="7 8">ATCC 50062</strain>
    </source>
</reference>
<protein>
    <recommendedName>
        <fullName evidence="6">Aminotransferase class I/classII large domain-containing protein</fullName>
    </recommendedName>
</protein>
<organism evidence="7 8">
    <name type="scientific">Thecamonas trahens ATCC 50062</name>
    <dbReference type="NCBI Taxonomy" id="461836"/>
    <lineage>
        <taxon>Eukaryota</taxon>
        <taxon>Apusozoa</taxon>
        <taxon>Apusomonadida</taxon>
        <taxon>Apusomonadidae</taxon>
        <taxon>Thecamonas</taxon>
    </lineage>
</organism>
<dbReference type="PANTHER" id="PTHR13693:SF102">
    <property type="entry name" value="2-AMINO-3-KETOBUTYRATE COENZYME A LIGASE, MITOCHONDRIAL"/>
    <property type="match status" value="1"/>
</dbReference>
<evidence type="ECO:0000313" key="8">
    <source>
        <dbReference type="Proteomes" id="UP000054408"/>
    </source>
</evidence>
<evidence type="ECO:0000256" key="4">
    <source>
        <dbReference type="ARBA" id="ARBA00022898"/>
    </source>
</evidence>
<dbReference type="InterPro" id="IPR004839">
    <property type="entry name" value="Aminotransferase_I/II_large"/>
</dbReference>
<comment type="similarity">
    <text evidence="2">Belongs to the class-II pyridoxal-phosphate-dependent aminotransferase family.</text>
</comment>
<evidence type="ECO:0000313" key="7">
    <source>
        <dbReference type="EMBL" id="KNC48543.1"/>
    </source>
</evidence>
<keyword evidence="8" id="KW-1185">Reference proteome</keyword>
<keyword evidence="4" id="KW-0663">Pyridoxal phosphate</keyword>
<dbReference type="FunFam" id="3.90.1150.10:FF:000004">
    <property type="entry name" value="2-amino-3-ketobutyrate coenzyme A ligase"/>
    <property type="match status" value="1"/>
</dbReference>
<dbReference type="OrthoDB" id="10263824at2759"/>
<dbReference type="InterPro" id="IPR050087">
    <property type="entry name" value="AON_synthase_class-II"/>
</dbReference>
<dbReference type="PANTHER" id="PTHR13693">
    <property type="entry name" value="CLASS II AMINOTRANSFERASE/8-AMINO-7-OXONONANOATE SYNTHASE"/>
    <property type="match status" value="1"/>
</dbReference>
<dbReference type="eggNOG" id="KOG1359">
    <property type="taxonomic scope" value="Eukaryota"/>
</dbReference>
<dbReference type="GeneID" id="25564498"/>
<dbReference type="RefSeq" id="XP_013758650.1">
    <property type="nucleotide sequence ID" value="XM_013903196.1"/>
</dbReference>
<dbReference type="STRING" id="461836.A0A0L0DB61"/>
<name>A0A0L0DB61_THETB</name>
<dbReference type="InterPro" id="IPR015422">
    <property type="entry name" value="PyrdxlP-dep_Trfase_small"/>
</dbReference>
<evidence type="ECO:0000256" key="3">
    <source>
        <dbReference type="ARBA" id="ARBA00022679"/>
    </source>
</evidence>